<reference evidence="2" key="1">
    <citation type="submission" date="2021-01" db="EMBL/GenBank/DDBJ databases">
        <authorList>
            <person name="Corre E."/>
            <person name="Pelletier E."/>
            <person name="Niang G."/>
            <person name="Scheremetjew M."/>
            <person name="Finn R."/>
            <person name="Kale V."/>
            <person name="Holt S."/>
            <person name="Cochrane G."/>
            <person name="Meng A."/>
            <person name="Brown T."/>
            <person name="Cohen L."/>
        </authorList>
    </citation>
    <scope>NUCLEOTIDE SEQUENCE</scope>
</reference>
<name>A0A7S1FDH9_NOCSC</name>
<feature type="signal peptide" evidence="1">
    <location>
        <begin position="1"/>
        <end position="21"/>
    </location>
</feature>
<evidence type="ECO:0000256" key="1">
    <source>
        <dbReference type="SAM" id="SignalP"/>
    </source>
</evidence>
<proteinExistence type="predicted"/>
<dbReference type="EMBL" id="HBFQ01047122">
    <property type="protein sequence ID" value="CAD8859135.1"/>
    <property type="molecule type" value="Transcribed_RNA"/>
</dbReference>
<protein>
    <submittedName>
        <fullName evidence="2">Uncharacterized protein</fullName>
    </submittedName>
</protein>
<dbReference type="AlphaFoldDB" id="A0A7S1FDH9"/>
<keyword evidence="1" id="KW-0732">Signal</keyword>
<feature type="chain" id="PRO_5031120485" evidence="1">
    <location>
        <begin position="22"/>
        <end position="171"/>
    </location>
</feature>
<evidence type="ECO:0000313" key="2">
    <source>
        <dbReference type="EMBL" id="CAD8859135.1"/>
    </source>
</evidence>
<gene>
    <name evidence="2" type="ORF">NSCI0253_LOCUS33489</name>
</gene>
<accession>A0A7S1FDH9</accession>
<organism evidence="2">
    <name type="scientific">Noctiluca scintillans</name>
    <name type="common">Sea sparkle</name>
    <name type="synonym">Red tide dinoflagellate</name>
    <dbReference type="NCBI Taxonomy" id="2966"/>
    <lineage>
        <taxon>Eukaryota</taxon>
        <taxon>Sar</taxon>
        <taxon>Alveolata</taxon>
        <taxon>Dinophyceae</taxon>
        <taxon>Noctilucales</taxon>
        <taxon>Noctilucaceae</taxon>
        <taxon>Noctiluca</taxon>
    </lineage>
</organism>
<sequence length="171" mass="17645">MARTTAHVLVLLGVTCSPVSADTQCDAVPYEYCCNLGVPCNCILSQTATGQCAASAYDFCCNLGTPCDCDAARLNVSSTANVQELVDVSARPLAIPDAPTIVKEPPLATGASEPLAQCEAVAYQYCCHLGVPCNCILSQTATGQCAASAYDFCCNLGTPCDCDASLLNVTV</sequence>